<comment type="similarity">
    <text evidence="2">Belongs to the isochorismate synthase family.</text>
</comment>
<evidence type="ECO:0000313" key="7">
    <source>
        <dbReference type="EMBL" id="MDA0567998.1"/>
    </source>
</evidence>
<evidence type="ECO:0000256" key="1">
    <source>
        <dbReference type="ARBA" id="ARBA00000799"/>
    </source>
</evidence>
<dbReference type="PANTHER" id="PTHR42839:SF2">
    <property type="entry name" value="ISOCHORISMATE SYNTHASE ENTC"/>
    <property type="match status" value="1"/>
</dbReference>
<dbReference type="NCBIfam" id="TIGR00543">
    <property type="entry name" value="isochor_syn"/>
    <property type="match status" value="1"/>
</dbReference>
<protein>
    <recommendedName>
        <fullName evidence="3">isochorismate synthase</fullName>
        <ecNumber evidence="3">5.4.4.2</ecNumber>
    </recommendedName>
    <alternativeName>
        <fullName evidence="5">Isochorismate mutase</fullName>
    </alternativeName>
</protein>
<organism evidence="7 8">
    <name type="scientific">Streptomonospora mangrovi</name>
    <dbReference type="NCBI Taxonomy" id="2883123"/>
    <lineage>
        <taxon>Bacteria</taxon>
        <taxon>Bacillati</taxon>
        <taxon>Actinomycetota</taxon>
        <taxon>Actinomycetes</taxon>
        <taxon>Streptosporangiales</taxon>
        <taxon>Nocardiopsidaceae</taxon>
        <taxon>Streptomonospora</taxon>
    </lineage>
</organism>
<dbReference type="EMBL" id="JAJAQC010000097">
    <property type="protein sequence ID" value="MDA0567998.1"/>
    <property type="molecule type" value="Genomic_DNA"/>
</dbReference>
<evidence type="ECO:0000256" key="3">
    <source>
        <dbReference type="ARBA" id="ARBA00012824"/>
    </source>
</evidence>
<dbReference type="AlphaFoldDB" id="A0A9X3NR33"/>
<evidence type="ECO:0000259" key="6">
    <source>
        <dbReference type="Pfam" id="PF00425"/>
    </source>
</evidence>
<evidence type="ECO:0000256" key="2">
    <source>
        <dbReference type="ARBA" id="ARBA00005297"/>
    </source>
</evidence>
<gene>
    <name evidence="7" type="ORF">LG943_27300</name>
</gene>
<sequence>MRTRALPRDIDPLERLPATAPLAWLREGEGIAAWGEAARITLPPESGAVGTARFTGAAAALEGVWTRTRVSDEVGLPGTGALAFGSFTFDPRSAGSVLVVPRVVWGRRNGKAWVTTVVDRGGEHPDPANPLGAVPPAAPVGPLEWHQGALSAEEWEDAVARAVARIRGGGSLEKAVMARDVVAQAARPIDARTLLRRLARDYPDCYTFSVAGMVGATPELLLRREGDEVHSVVLAGTRPRGATPEEDARLAAELAASAKDAEEHRLAIESLRRTLSPLSTDVRAPDRPQLVRLPNVQHLASPAAARLLPGVSTLQVVAALHPTAAVGGTPTDAAVELIAELEGMDRGRYAGPVGWIDSAGNGEWGIALRCAHVEGTRARLFAGCGIVAGSQPAEELAEAEAKLRVMRAALTDEAE</sequence>
<accession>A0A9X3NR33</accession>
<dbReference type="InterPro" id="IPR015890">
    <property type="entry name" value="Chorismate_C"/>
</dbReference>
<keyword evidence="4 7" id="KW-0413">Isomerase</keyword>
<dbReference type="GO" id="GO:0008909">
    <property type="term" value="F:isochorismate synthase activity"/>
    <property type="evidence" value="ECO:0007669"/>
    <property type="project" value="UniProtKB-EC"/>
</dbReference>
<dbReference type="PANTHER" id="PTHR42839">
    <property type="entry name" value="ISOCHORISMATE SYNTHASE ENTC"/>
    <property type="match status" value="1"/>
</dbReference>
<evidence type="ECO:0000256" key="5">
    <source>
        <dbReference type="ARBA" id="ARBA00041564"/>
    </source>
</evidence>
<dbReference type="Proteomes" id="UP001140076">
    <property type="component" value="Unassembled WGS sequence"/>
</dbReference>
<evidence type="ECO:0000256" key="4">
    <source>
        <dbReference type="ARBA" id="ARBA00023235"/>
    </source>
</evidence>
<comment type="catalytic activity">
    <reaction evidence="1">
        <text>chorismate = isochorismate</text>
        <dbReference type="Rhea" id="RHEA:18985"/>
        <dbReference type="ChEBI" id="CHEBI:29748"/>
        <dbReference type="ChEBI" id="CHEBI:29780"/>
        <dbReference type="EC" id="5.4.4.2"/>
    </reaction>
</comment>
<dbReference type="InterPro" id="IPR004561">
    <property type="entry name" value="IsoChor_synthase"/>
</dbReference>
<dbReference type="SUPFAM" id="SSF56322">
    <property type="entry name" value="ADC synthase"/>
    <property type="match status" value="1"/>
</dbReference>
<name>A0A9X3NR33_9ACTN</name>
<keyword evidence="8" id="KW-1185">Reference proteome</keyword>
<dbReference type="InterPro" id="IPR005801">
    <property type="entry name" value="ADC_synthase"/>
</dbReference>
<dbReference type="EC" id="5.4.4.2" evidence="3"/>
<comment type="caution">
    <text evidence="7">The sequence shown here is derived from an EMBL/GenBank/DDBJ whole genome shotgun (WGS) entry which is preliminary data.</text>
</comment>
<dbReference type="Gene3D" id="3.60.120.10">
    <property type="entry name" value="Anthranilate synthase"/>
    <property type="match status" value="1"/>
</dbReference>
<proteinExistence type="inferred from homology"/>
<evidence type="ECO:0000313" key="8">
    <source>
        <dbReference type="Proteomes" id="UP001140076"/>
    </source>
</evidence>
<feature type="domain" description="Chorismate-utilising enzyme C-terminal" evidence="6">
    <location>
        <begin position="152"/>
        <end position="402"/>
    </location>
</feature>
<reference evidence="7" key="1">
    <citation type="submission" date="2021-10" db="EMBL/GenBank/DDBJ databases">
        <title>Streptomonospora sp. nov., isolated from mangrove soil.</title>
        <authorList>
            <person name="Chen X."/>
            <person name="Ge X."/>
            <person name="Liu W."/>
        </authorList>
    </citation>
    <scope>NUCLEOTIDE SEQUENCE</scope>
    <source>
        <strain evidence="7">S1-112</strain>
    </source>
</reference>
<dbReference type="Pfam" id="PF00425">
    <property type="entry name" value="Chorismate_bind"/>
    <property type="match status" value="1"/>
</dbReference>